<dbReference type="FunFam" id="3.40.50.720:FF:000086">
    <property type="entry name" value="Quinate/shikimate dehydrogenase"/>
    <property type="match status" value="1"/>
</dbReference>
<dbReference type="GO" id="GO:0050661">
    <property type="term" value="F:NADP binding"/>
    <property type="evidence" value="ECO:0007669"/>
    <property type="project" value="InterPro"/>
</dbReference>
<comment type="pathway">
    <text evidence="8">Aromatic compound metabolism; 3,4-dihydroxybenzoate biosynthesis; 3-dehydroquinate from D-quinate (NAD(+) route).</text>
</comment>
<dbReference type="GO" id="GO:0019632">
    <property type="term" value="P:shikimate metabolic process"/>
    <property type="evidence" value="ECO:0007669"/>
    <property type="project" value="InterPro"/>
</dbReference>
<protein>
    <recommendedName>
        <fullName evidence="2 9">Shikimate dehydrogenase (NADP(+))</fullName>
        <shortName evidence="9">SDH</shortName>
        <ecNumber evidence="2 9">1.1.1.25</ecNumber>
    </recommendedName>
</protein>
<feature type="binding site" evidence="9">
    <location>
        <position position="256"/>
    </location>
    <ligand>
        <name>shikimate</name>
        <dbReference type="ChEBI" id="CHEBI:36208"/>
    </ligand>
</feature>
<feature type="binding site" evidence="9">
    <location>
        <position position="254"/>
    </location>
    <ligand>
        <name>NADP(+)</name>
        <dbReference type="ChEBI" id="CHEBI:58349"/>
    </ligand>
</feature>
<keyword evidence="13" id="KW-1185">Reference proteome</keyword>
<name>A0AAE3W974_9RHOB</name>
<comment type="function">
    <text evidence="9">Involved in the biosynthesis of the chorismate, which leads to the biosynthesis of aromatic amino acids. Catalyzes the reversible NADPH linked reduction of 3-dehydroshikimate (DHSA) to yield shikimate (SA).</text>
</comment>
<reference evidence="12" key="2">
    <citation type="submission" date="2023-02" db="EMBL/GenBank/DDBJ databases">
        <title>'Rhodoalgimonas zhirmunskyi' gen. nov., isolated from a red alga.</title>
        <authorList>
            <person name="Nedashkovskaya O.I."/>
            <person name="Otstavnykh N.Y."/>
            <person name="Bystritskaya E.P."/>
            <person name="Balabanova L.A."/>
            <person name="Isaeva M.P."/>
        </authorList>
    </citation>
    <scope>NUCLEOTIDE SEQUENCE</scope>
    <source>
        <strain evidence="12">KCTC 52189</strain>
    </source>
</reference>
<proteinExistence type="inferred from homology"/>
<comment type="caution">
    <text evidence="12">The sequence shown here is derived from an EMBL/GenBank/DDBJ whole genome shotgun (WGS) entry which is preliminary data.</text>
</comment>
<dbReference type="SUPFAM" id="SSF51735">
    <property type="entry name" value="NAD(P)-binding Rossmann-fold domains"/>
    <property type="match status" value="1"/>
</dbReference>
<evidence type="ECO:0000256" key="8">
    <source>
        <dbReference type="ARBA" id="ARBA00060613"/>
    </source>
</evidence>
<organism evidence="12 13">
    <name type="scientific">Marimonas arenosa</name>
    <dbReference type="NCBI Taxonomy" id="1795305"/>
    <lineage>
        <taxon>Bacteria</taxon>
        <taxon>Pseudomonadati</taxon>
        <taxon>Pseudomonadota</taxon>
        <taxon>Alphaproteobacteria</taxon>
        <taxon>Rhodobacterales</taxon>
        <taxon>Paracoccaceae</taxon>
        <taxon>Marimonas</taxon>
    </lineage>
</organism>
<dbReference type="GO" id="GO:0009073">
    <property type="term" value="P:aromatic amino acid family biosynthetic process"/>
    <property type="evidence" value="ECO:0007669"/>
    <property type="project" value="UniProtKB-KW"/>
</dbReference>
<dbReference type="SUPFAM" id="SSF53223">
    <property type="entry name" value="Aminoacid dehydrogenase-like, N-terminal domain"/>
    <property type="match status" value="1"/>
</dbReference>
<dbReference type="Gene3D" id="3.40.50.10860">
    <property type="entry name" value="Leucine Dehydrogenase, chain A, domain 1"/>
    <property type="match status" value="1"/>
</dbReference>
<evidence type="ECO:0000256" key="9">
    <source>
        <dbReference type="HAMAP-Rule" id="MF_00222"/>
    </source>
</evidence>
<feature type="binding site" evidence="9">
    <location>
        <position position="277"/>
    </location>
    <ligand>
        <name>NADP(+)</name>
        <dbReference type="ChEBI" id="CHEBI:58349"/>
    </ligand>
</feature>
<keyword evidence="3 9" id="KW-0028">Amino-acid biosynthesis</keyword>
<comment type="caution">
    <text evidence="9">Lacks conserved residue(s) required for the propagation of feature annotation.</text>
</comment>
<gene>
    <name evidence="9 12" type="primary">aroE</name>
    <name evidence="12" type="ORF">NO357_02090</name>
</gene>
<evidence type="ECO:0000313" key="12">
    <source>
        <dbReference type="EMBL" id="MDQ2088691.1"/>
    </source>
</evidence>
<evidence type="ECO:0000313" key="13">
    <source>
        <dbReference type="Proteomes" id="UP001226762"/>
    </source>
</evidence>
<keyword evidence="5 9" id="KW-0560">Oxidoreductase</keyword>
<dbReference type="InterPro" id="IPR022893">
    <property type="entry name" value="Shikimate_DH_fam"/>
</dbReference>
<feature type="active site" description="Proton acceptor" evidence="9">
    <location>
        <position position="93"/>
    </location>
</feature>
<evidence type="ECO:0000256" key="7">
    <source>
        <dbReference type="ARBA" id="ARBA00049442"/>
    </source>
</evidence>
<feature type="domain" description="Shikimate dehydrogenase substrate binding N-terminal" evidence="11">
    <location>
        <begin position="34"/>
        <end position="116"/>
    </location>
</feature>
<dbReference type="GO" id="GO:0009423">
    <property type="term" value="P:chorismate biosynthetic process"/>
    <property type="evidence" value="ECO:0007669"/>
    <property type="project" value="UniProtKB-UniRule"/>
</dbReference>
<feature type="binding site" evidence="9">
    <location>
        <position position="114"/>
    </location>
    <ligand>
        <name>shikimate</name>
        <dbReference type="ChEBI" id="CHEBI:36208"/>
    </ligand>
</feature>
<comment type="similarity">
    <text evidence="9">Belongs to the shikimate dehydrogenase family.</text>
</comment>
<feature type="binding site" evidence="9">
    <location>
        <position position="89"/>
    </location>
    <ligand>
        <name>shikimate</name>
        <dbReference type="ChEBI" id="CHEBI:36208"/>
    </ligand>
</feature>
<evidence type="ECO:0000256" key="6">
    <source>
        <dbReference type="ARBA" id="ARBA00023141"/>
    </source>
</evidence>
<evidence type="ECO:0000256" key="5">
    <source>
        <dbReference type="ARBA" id="ARBA00023002"/>
    </source>
</evidence>
<evidence type="ECO:0000259" key="11">
    <source>
        <dbReference type="Pfam" id="PF08501"/>
    </source>
</evidence>
<dbReference type="CDD" id="cd01065">
    <property type="entry name" value="NAD_bind_Shikimate_DH"/>
    <property type="match status" value="1"/>
</dbReference>
<dbReference type="InterPro" id="IPR036291">
    <property type="entry name" value="NAD(P)-bd_dom_sf"/>
</dbReference>
<dbReference type="GO" id="GO:0004764">
    <property type="term" value="F:shikimate 3-dehydrogenase (NADP+) activity"/>
    <property type="evidence" value="ECO:0007669"/>
    <property type="project" value="UniProtKB-UniRule"/>
</dbReference>
<dbReference type="InterPro" id="IPR011342">
    <property type="entry name" value="Shikimate_DH"/>
</dbReference>
<comment type="catalytic activity">
    <reaction evidence="7 9">
        <text>shikimate + NADP(+) = 3-dehydroshikimate + NADPH + H(+)</text>
        <dbReference type="Rhea" id="RHEA:17737"/>
        <dbReference type="ChEBI" id="CHEBI:15378"/>
        <dbReference type="ChEBI" id="CHEBI:16630"/>
        <dbReference type="ChEBI" id="CHEBI:36208"/>
        <dbReference type="ChEBI" id="CHEBI:57783"/>
        <dbReference type="ChEBI" id="CHEBI:58349"/>
        <dbReference type="EC" id="1.1.1.25"/>
    </reaction>
</comment>
<dbReference type="NCBIfam" id="TIGR00507">
    <property type="entry name" value="aroE"/>
    <property type="match status" value="1"/>
</dbReference>
<dbReference type="Proteomes" id="UP001226762">
    <property type="component" value="Unassembled WGS sequence"/>
</dbReference>
<dbReference type="GO" id="GO:0008652">
    <property type="term" value="P:amino acid biosynthetic process"/>
    <property type="evidence" value="ECO:0007669"/>
    <property type="project" value="UniProtKB-KW"/>
</dbReference>
<dbReference type="PANTHER" id="PTHR21089">
    <property type="entry name" value="SHIKIMATE DEHYDROGENASE"/>
    <property type="match status" value="1"/>
</dbReference>
<dbReference type="AlphaFoldDB" id="A0AAE3W974"/>
<sequence length="312" mass="33597">MTQEAAVKDHQELPGEGAGLTPSRISGKTRLIGLFGSPVSHSHSPTMHNTCFEAMGFDFAYLAFDVKEEDAENAVKAIRLLNLRGANITMPIKRTVIPHLDRLTPAAELAGAVNVVVNDDGVLTGHVTDGEGFMLSLAEAGVEYAGGHMVILGAGAAAVSVAVQAALDGVRRITIFNRKDPFFDAAEERISRLNDRLDCTFALHDLDDERLLKEQMATADILVNGTPIGMKATIDQTALPGLDLLRPELVVCDLVYVPEMTRLLKEASARGCKIVSGMGMQLFQAAPAFEMWTGQKMDLTIARATLRSRADP</sequence>
<comment type="subunit">
    <text evidence="9">Homodimer.</text>
</comment>
<evidence type="ECO:0000256" key="4">
    <source>
        <dbReference type="ARBA" id="ARBA00022857"/>
    </source>
</evidence>
<feature type="binding site" evidence="9">
    <location>
        <position position="284"/>
    </location>
    <ligand>
        <name>shikimate</name>
        <dbReference type="ChEBI" id="CHEBI:36208"/>
    </ligand>
</feature>
<comment type="pathway">
    <text evidence="1 9">Metabolic intermediate biosynthesis; chorismate biosynthesis; chorismate from D-erythrose 4-phosphate and phosphoenolpyruvate: step 4/7.</text>
</comment>
<keyword evidence="6 9" id="KW-0057">Aromatic amino acid biosynthesis</keyword>
<keyword evidence="4 9" id="KW-0521">NADP</keyword>
<dbReference type="InterPro" id="IPR013708">
    <property type="entry name" value="Shikimate_DH-bd_N"/>
</dbReference>
<dbReference type="Pfam" id="PF08501">
    <property type="entry name" value="Shikimate_dh_N"/>
    <property type="match status" value="1"/>
</dbReference>
<reference evidence="12" key="1">
    <citation type="submission" date="2022-07" db="EMBL/GenBank/DDBJ databases">
        <authorList>
            <person name="Otstavnykh N."/>
            <person name="Isaeva M."/>
            <person name="Bystritskaya E."/>
        </authorList>
    </citation>
    <scope>NUCLEOTIDE SEQUENCE</scope>
    <source>
        <strain evidence="12">KCTC 52189</strain>
    </source>
</reference>
<dbReference type="PANTHER" id="PTHR21089:SF1">
    <property type="entry name" value="BIFUNCTIONAL 3-DEHYDROQUINATE DEHYDRATASE_SHIKIMATE DEHYDROGENASE, CHLOROPLASTIC"/>
    <property type="match status" value="1"/>
</dbReference>
<feature type="region of interest" description="Disordered" evidence="10">
    <location>
        <begin position="1"/>
        <end position="24"/>
    </location>
</feature>
<evidence type="ECO:0000256" key="1">
    <source>
        <dbReference type="ARBA" id="ARBA00004871"/>
    </source>
</evidence>
<dbReference type="EC" id="1.1.1.25" evidence="2 9"/>
<accession>A0AAE3W974</accession>
<feature type="compositionally biased region" description="Basic and acidic residues" evidence="10">
    <location>
        <begin position="1"/>
        <end position="13"/>
    </location>
</feature>
<dbReference type="HAMAP" id="MF_00222">
    <property type="entry name" value="Shikimate_DH_AroE"/>
    <property type="match status" value="1"/>
</dbReference>
<dbReference type="EMBL" id="JANHAX010000001">
    <property type="protein sequence ID" value="MDQ2088691.1"/>
    <property type="molecule type" value="Genomic_DNA"/>
</dbReference>
<evidence type="ECO:0000256" key="2">
    <source>
        <dbReference type="ARBA" id="ARBA00012962"/>
    </source>
</evidence>
<feature type="binding site" evidence="9">
    <location>
        <position position="129"/>
    </location>
    <ligand>
        <name>shikimate</name>
        <dbReference type="ChEBI" id="CHEBI:36208"/>
    </ligand>
</feature>
<dbReference type="RefSeq" id="WP_306733956.1">
    <property type="nucleotide sequence ID" value="NZ_JANHAX010000001.1"/>
</dbReference>
<dbReference type="Gene3D" id="3.40.50.720">
    <property type="entry name" value="NAD(P)-binding Rossmann-like Domain"/>
    <property type="match status" value="1"/>
</dbReference>
<feature type="binding site" evidence="9">
    <location>
        <begin position="42"/>
        <end position="44"/>
    </location>
    <ligand>
        <name>shikimate</name>
        <dbReference type="ChEBI" id="CHEBI:36208"/>
    </ligand>
</feature>
<evidence type="ECO:0000256" key="10">
    <source>
        <dbReference type="SAM" id="MobiDB-lite"/>
    </source>
</evidence>
<evidence type="ECO:0000256" key="3">
    <source>
        <dbReference type="ARBA" id="ARBA00022605"/>
    </source>
</evidence>
<dbReference type="InterPro" id="IPR046346">
    <property type="entry name" value="Aminoacid_DH-like_N_sf"/>
</dbReference>